<comment type="caution">
    <text evidence="1">The sequence shown here is derived from an EMBL/GenBank/DDBJ whole genome shotgun (WGS) entry which is preliminary data.</text>
</comment>
<accession>A0AC61T1X4</accession>
<gene>
    <name evidence="1" type="ORF">FJ659_20705</name>
</gene>
<dbReference type="EMBL" id="VHIV01000004">
    <property type="protein sequence ID" value="TPV41405.1"/>
    <property type="molecule type" value="Genomic_DNA"/>
</dbReference>
<sequence length="477" mass="53904">MKVRKNDIIWNYIGTFMTLGTNFIILPFMTYFLGGEELGLWYVFLSIGAIVTLFDFGFNPTLARNVAYCWSGAERLNRTDVVFVNNQGPNIGLLKKVIVTCERIYLIISLLAGLILLTIGTIYILNVSHNLNGYNHIWAWFIYIAAVFFNLYYGYYTVFLRGVGAIGEANIANIISRTIQIIVSIVLLFQGFGLVAVSIAYLGYGFIFRILSKRAFYNYEDIGKRIKDTHISVGFLDIKDTFNIIWHNAWRDGLVSVSRYFTSQASVIIASIYFDLTTTGIYSISIQLITAVSAISGALYTAYQPALQGAYINNKIADSKKLMSTAMTVYCILFWIGIIALVIIGIPLFKLINSDIVFNIPILLGLAIYDFLLKHHSYYASFISNTNRVTYMKSFLLSSFLGVVLAMLFIKLTPMGIWGLIVGQGLVQIFYNNWMWPYKVMNLLSTNPLEMFKIGIKEISRILNAKGRKKTTINTNN</sequence>
<dbReference type="Proteomes" id="UP000317636">
    <property type="component" value="Unassembled WGS sequence"/>
</dbReference>
<proteinExistence type="predicted"/>
<evidence type="ECO:0000313" key="2">
    <source>
        <dbReference type="Proteomes" id="UP000317636"/>
    </source>
</evidence>
<evidence type="ECO:0000313" key="1">
    <source>
        <dbReference type="EMBL" id="TPV41405.1"/>
    </source>
</evidence>
<reference evidence="1" key="1">
    <citation type="submission" date="2019-06" db="EMBL/GenBank/DDBJ databases">
        <title>Draft genome sequence of Bacillus sp. strain MHSD28.</title>
        <authorList>
            <person name="Makuwa S.C."/>
            <person name="Serepa-Dlamini M.H."/>
        </authorList>
    </citation>
    <scope>NUCLEOTIDE SEQUENCE</scope>
    <source>
        <strain evidence="1">MHSD28</strain>
    </source>
</reference>
<protein>
    <submittedName>
        <fullName evidence="1">Uncharacterized protein</fullName>
    </submittedName>
</protein>
<name>A0AC61T1X4_9BACI</name>
<organism evidence="1 2">
    <name type="scientific">Bacillus dicomae</name>
    <dbReference type="NCBI Taxonomy" id="3088378"/>
    <lineage>
        <taxon>Bacteria</taxon>
        <taxon>Bacillati</taxon>
        <taxon>Bacillota</taxon>
        <taxon>Bacilli</taxon>
        <taxon>Bacillales</taxon>
        <taxon>Bacillaceae</taxon>
        <taxon>Bacillus</taxon>
        <taxon>Bacillus cereus group</taxon>
    </lineage>
</organism>
<keyword evidence="2" id="KW-1185">Reference proteome</keyword>